<feature type="domain" description="N-acetyltransferase" evidence="3">
    <location>
        <begin position="4"/>
        <end position="165"/>
    </location>
</feature>
<dbReference type="InterPro" id="IPR000182">
    <property type="entry name" value="GNAT_dom"/>
</dbReference>
<evidence type="ECO:0000256" key="2">
    <source>
        <dbReference type="ARBA" id="ARBA00023315"/>
    </source>
</evidence>
<dbReference type="GO" id="GO:0016747">
    <property type="term" value="F:acyltransferase activity, transferring groups other than amino-acyl groups"/>
    <property type="evidence" value="ECO:0007669"/>
    <property type="project" value="InterPro"/>
</dbReference>
<evidence type="ECO:0000313" key="5">
    <source>
        <dbReference type="Proteomes" id="UP000252893"/>
    </source>
</evidence>
<keyword evidence="4" id="KW-0687">Ribonucleoprotein</keyword>
<dbReference type="AlphaFoldDB" id="A0A366E087"/>
<proteinExistence type="predicted"/>
<dbReference type="PROSITE" id="PS51186">
    <property type="entry name" value="GNAT"/>
    <property type="match status" value="1"/>
</dbReference>
<dbReference type="RefSeq" id="WP_113944777.1">
    <property type="nucleotide sequence ID" value="NZ_JBHEEG010000001.1"/>
</dbReference>
<dbReference type="GO" id="GO:0005840">
    <property type="term" value="C:ribosome"/>
    <property type="evidence" value="ECO:0007669"/>
    <property type="project" value="UniProtKB-KW"/>
</dbReference>
<dbReference type="SUPFAM" id="SSF55729">
    <property type="entry name" value="Acyl-CoA N-acyltransferases (Nat)"/>
    <property type="match status" value="1"/>
</dbReference>
<evidence type="ECO:0000259" key="3">
    <source>
        <dbReference type="PROSITE" id="PS51186"/>
    </source>
</evidence>
<evidence type="ECO:0000313" key="4">
    <source>
        <dbReference type="EMBL" id="RBO94924.1"/>
    </source>
</evidence>
<keyword evidence="4" id="KW-0689">Ribosomal protein</keyword>
<dbReference type="Pfam" id="PF00583">
    <property type="entry name" value="Acetyltransf_1"/>
    <property type="match status" value="1"/>
</dbReference>
<comment type="caution">
    <text evidence="4">The sequence shown here is derived from an EMBL/GenBank/DDBJ whole genome shotgun (WGS) entry which is preliminary data.</text>
</comment>
<keyword evidence="2" id="KW-0012">Acyltransferase</keyword>
<keyword evidence="1" id="KW-0808">Transferase</keyword>
<name>A0A366E087_9HYPH</name>
<sequence length="169" mass="19304">MSEITIRQLKSDDFAILRDIRLEALQLHPEAYSSAYEDWVKFSEADWRAKLNAPVFAAFDGKKAVGLIGLWPQDGARTSHRAIVVMVYVKSEMRGRNIGQKLMQAVEAYARDNGFSQLELSVLAENKSALQLYLREGYTEFGRRPNWISLNGEMYDEVMMVRPVTLRAV</sequence>
<dbReference type="PANTHER" id="PTHR43877:SF2">
    <property type="entry name" value="AMINOALKYLPHOSPHONATE N-ACETYLTRANSFERASE-RELATED"/>
    <property type="match status" value="1"/>
</dbReference>
<accession>A0A366E087</accession>
<reference evidence="4 5" key="1">
    <citation type="submission" date="2018-06" db="EMBL/GenBank/DDBJ databases">
        <title>Genomic Encyclopedia of Type Strains, Phase IV (KMG-IV): sequencing the most valuable type-strain genomes for metagenomic binning, comparative biology and taxonomic classification.</title>
        <authorList>
            <person name="Goeker M."/>
        </authorList>
    </citation>
    <scope>NUCLEOTIDE SEQUENCE [LARGE SCALE GENOMIC DNA]</scope>
    <source>
        <strain evidence="4 5">DSM 25619</strain>
    </source>
</reference>
<keyword evidence="5" id="KW-1185">Reference proteome</keyword>
<evidence type="ECO:0000256" key="1">
    <source>
        <dbReference type="ARBA" id="ARBA00022679"/>
    </source>
</evidence>
<dbReference type="Proteomes" id="UP000252893">
    <property type="component" value="Unassembled WGS sequence"/>
</dbReference>
<protein>
    <submittedName>
        <fullName evidence="4">Ribosomal protein S18 acetylase RimI-like enzyme</fullName>
    </submittedName>
</protein>
<dbReference type="OrthoDB" id="9799092at2"/>
<dbReference type="PANTHER" id="PTHR43877">
    <property type="entry name" value="AMINOALKYLPHOSPHONATE N-ACETYLTRANSFERASE-RELATED-RELATED"/>
    <property type="match status" value="1"/>
</dbReference>
<organism evidence="4 5">
    <name type="scientific">Pseudochrobactrum asaccharolyticum</name>
    <dbReference type="NCBI Taxonomy" id="354351"/>
    <lineage>
        <taxon>Bacteria</taxon>
        <taxon>Pseudomonadati</taxon>
        <taxon>Pseudomonadota</taxon>
        <taxon>Alphaproteobacteria</taxon>
        <taxon>Hyphomicrobiales</taxon>
        <taxon>Brucellaceae</taxon>
        <taxon>Pseudochrobactrum</taxon>
    </lineage>
</organism>
<dbReference type="InterPro" id="IPR050832">
    <property type="entry name" value="Bact_Acetyltransf"/>
</dbReference>
<dbReference type="InterPro" id="IPR016181">
    <property type="entry name" value="Acyl_CoA_acyltransferase"/>
</dbReference>
<dbReference type="CDD" id="cd04301">
    <property type="entry name" value="NAT_SF"/>
    <property type="match status" value="1"/>
</dbReference>
<gene>
    <name evidence="4" type="ORF">DFR47_104286</name>
</gene>
<dbReference type="Gene3D" id="3.40.630.30">
    <property type="match status" value="1"/>
</dbReference>
<dbReference type="EMBL" id="QNRH01000004">
    <property type="protein sequence ID" value="RBO94924.1"/>
    <property type="molecule type" value="Genomic_DNA"/>
</dbReference>